<accession>A0AAF3J7X1</accession>
<keyword evidence="1" id="KW-1185">Reference proteome</keyword>
<proteinExistence type="predicted"/>
<evidence type="ECO:0000313" key="2">
    <source>
        <dbReference type="WBParaSite" id="MBELARI_LOCUS21739"/>
    </source>
</evidence>
<dbReference type="WBParaSite" id="MBELARI_LOCUS21739">
    <property type="protein sequence ID" value="MBELARI_LOCUS21739"/>
    <property type="gene ID" value="MBELARI_LOCUS21739"/>
</dbReference>
<evidence type="ECO:0000313" key="1">
    <source>
        <dbReference type="Proteomes" id="UP000887575"/>
    </source>
</evidence>
<organism evidence="1 2">
    <name type="scientific">Mesorhabditis belari</name>
    <dbReference type="NCBI Taxonomy" id="2138241"/>
    <lineage>
        <taxon>Eukaryota</taxon>
        <taxon>Metazoa</taxon>
        <taxon>Ecdysozoa</taxon>
        <taxon>Nematoda</taxon>
        <taxon>Chromadorea</taxon>
        <taxon>Rhabditida</taxon>
        <taxon>Rhabditina</taxon>
        <taxon>Rhabditomorpha</taxon>
        <taxon>Rhabditoidea</taxon>
        <taxon>Rhabditidae</taxon>
        <taxon>Mesorhabditinae</taxon>
        <taxon>Mesorhabditis</taxon>
    </lineage>
</organism>
<dbReference type="Proteomes" id="UP000887575">
    <property type="component" value="Unassembled WGS sequence"/>
</dbReference>
<protein>
    <submittedName>
        <fullName evidence="2">Uncharacterized protein</fullName>
    </submittedName>
</protein>
<sequence length="91" mass="10899">MMSVENHFTRDDKLLFWRFLTYTISELMANHAAGYMPDILDSKFKKHPILLWRILNDTCYIYEHKKELSKKDGDYSSYNCHGCAKEKKKFV</sequence>
<dbReference type="AlphaFoldDB" id="A0AAF3J7X1"/>
<name>A0AAF3J7X1_9BILA</name>
<reference evidence="2" key="1">
    <citation type="submission" date="2024-02" db="UniProtKB">
        <authorList>
            <consortium name="WormBaseParasite"/>
        </authorList>
    </citation>
    <scope>IDENTIFICATION</scope>
</reference>